<dbReference type="EMBL" id="FN668644">
    <property type="protein sequence ID" value="CBK21724.2"/>
    <property type="molecule type" value="Genomic_DNA"/>
</dbReference>
<feature type="region of interest" description="Disordered" evidence="2">
    <location>
        <begin position="1"/>
        <end position="21"/>
    </location>
</feature>
<feature type="region of interest" description="Disordered" evidence="2">
    <location>
        <begin position="102"/>
        <end position="132"/>
    </location>
</feature>
<dbReference type="GeneID" id="24919069"/>
<reference evidence="4" key="1">
    <citation type="submission" date="2010-02" db="EMBL/GenBank/DDBJ databases">
        <title>Sequencing and annotation of the Blastocystis hominis genome.</title>
        <authorList>
            <person name="Wincker P."/>
        </authorList>
    </citation>
    <scope>NUCLEOTIDE SEQUENCE</scope>
    <source>
        <strain evidence="4">Singapore isolate B</strain>
    </source>
</reference>
<protein>
    <recommendedName>
        <fullName evidence="3">RRM domain-containing protein</fullName>
    </recommendedName>
</protein>
<dbReference type="GO" id="GO:0003723">
    <property type="term" value="F:RNA binding"/>
    <property type="evidence" value="ECO:0007669"/>
    <property type="project" value="UniProtKB-UniRule"/>
</dbReference>
<dbReference type="Proteomes" id="UP000008312">
    <property type="component" value="Unassembled WGS sequence"/>
</dbReference>
<dbReference type="AlphaFoldDB" id="D8M0Y5"/>
<feature type="compositionally biased region" description="Polar residues" evidence="2">
    <location>
        <begin position="1"/>
        <end position="10"/>
    </location>
</feature>
<feature type="domain" description="RRM" evidence="3">
    <location>
        <begin position="33"/>
        <end position="110"/>
    </location>
</feature>
<name>D8M0Y5_BLAHO</name>
<evidence type="ECO:0000256" key="1">
    <source>
        <dbReference type="PROSITE-ProRule" id="PRU00176"/>
    </source>
</evidence>
<proteinExistence type="predicted"/>
<evidence type="ECO:0000313" key="5">
    <source>
        <dbReference type="Proteomes" id="UP000008312"/>
    </source>
</evidence>
<evidence type="ECO:0000313" key="4">
    <source>
        <dbReference type="EMBL" id="CBK21724.2"/>
    </source>
</evidence>
<dbReference type="Pfam" id="PF00076">
    <property type="entry name" value="RRM_1"/>
    <property type="match status" value="1"/>
</dbReference>
<gene>
    <name evidence="4" type="ORF">GSBLH_T00001844001</name>
</gene>
<dbReference type="RefSeq" id="XP_012895772.1">
    <property type="nucleotide sequence ID" value="XM_013040318.1"/>
</dbReference>
<evidence type="ECO:0000259" key="3">
    <source>
        <dbReference type="PROSITE" id="PS50102"/>
    </source>
</evidence>
<organism evidence="4">
    <name type="scientific">Blastocystis hominis</name>
    <dbReference type="NCBI Taxonomy" id="12968"/>
    <lineage>
        <taxon>Eukaryota</taxon>
        <taxon>Sar</taxon>
        <taxon>Stramenopiles</taxon>
        <taxon>Bigyra</taxon>
        <taxon>Opalozoa</taxon>
        <taxon>Opalinata</taxon>
        <taxon>Blastocystidae</taxon>
        <taxon>Blastocystis</taxon>
    </lineage>
</organism>
<dbReference type="Gene3D" id="3.30.70.330">
    <property type="match status" value="1"/>
</dbReference>
<dbReference type="SMART" id="SM00360">
    <property type="entry name" value="RRM"/>
    <property type="match status" value="1"/>
</dbReference>
<dbReference type="InParanoid" id="D8M0Y5"/>
<dbReference type="PROSITE" id="PS50102">
    <property type="entry name" value="RRM"/>
    <property type="match status" value="1"/>
</dbReference>
<dbReference type="OrthoDB" id="434258at2759"/>
<feature type="compositionally biased region" description="Low complexity" evidence="2">
    <location>
        <begin position="115"/>
        <end position="132"/>
    </location>
</feature>
<dbReference type="InterPro" id="IPR000504">
    <property type="entry name" value="RRM_dom"/>
</dbReference>
<keyword evidence="1" id="KW-0694">RNA-binding</keyword>
<dbReference type="InterPro" id="IPR035979">
    <property type="entry name" value="RBD_domain_sf"/>
</dbReference>
<dbReference type="SUPFAM" id="SSF54928">
    <property type="entry name" value="RNA-binding domain, RBD"/>
    <property type="match status" value="1"/>
</dbReference>
<sequence length="132" mass="15110">MDRSRSSSFANGKENRRRSQSLSIQLEARRPIFRIRVSNFSPNFDKPKFVELLNSMFSDIKSIDFQPRYNEKGRLFGFVTFTSEIGYNECLQLGTYTFGDDELRIEPGQDKGTMPTSVSHSPSPSLSRPPSF</sequence>
<accession>D8M0Y5</accession>
<dbReference type="CDD" id="cd00590">
    <property type="entry name" value="RRM_SF"/>
    <property type="match status" value="1"/>
</dbReference>
<evidence type="ECO:0000256" key="2">
    <source>
        <dbReference type="SAM" id="MobiDB-lite"/>
    </source>
</evidence>
<keyword evidence="5" id="KW-1185">Reference proteome</keyword>
<dbReference type="InterPro" id="IPR012677">
    <property type="entry name" value="Nucleotide-bd_a/b_plait_sf"/>
</dbReference>